<organism evidence="3 4">
    <name type="scientific">[Phormidium ambiguum] IAM M-71</name>
    <dbReference type="NCBI Taxonomy" id="454136"/>
    <lineage>
        <taxon>Bacteria</taxon>
        <taxon>Bacillati</taxon>
        <taxon>Cyanobacteriota</taxon>
        <taxon>Cyanophyceae</taxon>
        <taxon>Oscillatoriophycideae</taxon>
        <taxon>Aerosakkonematales</taxon>
        <taxon>Aerosakkonemataceae</taxon>
        <taxon>Floridanema</taxon>
    </lineage>
</organism>
<feature type="compositionally biased region" description="Polar residues" evidence="2">
    <location>
        <begin position="172"/>
        <end position="189"/>
    </location>
</feature>
<feature type="coiled-coil region" evidence="1">
    <location>
        <begin position="5"/>
        <end position="115"/>
    </location>
</feature>
<accession>A0A1U7IEC8</accession>
<name>A0A1U7IEC8_9CYAN</name>
<feature type="region of interest" description="Disordered" evidence="2">
    <location>
        <begin position="142"/>
        <end position="199"/>
    </location>
</feature>
<dbReference type="AlphaFoldDB" id="A0A1U7IEC8"/>
<reference evidence="3 4" key="1">
    <citation type="submission" date="2016-11" db="EMBL/GenBank/DDBJ databases">
        <title>Draft Genome Sequences of Nine Cyanobacterial Strains from Diverse Habitats.</title>
        <authorList>
            <person name="Zhu T."/>
            <person name="Hou S."/>
            <person name="Lu X."/>
            <person name="Hess W.R."/>
        </authorList>
    </citation>
    <scope>NUCLEOTIDE SEQUENCE [LARGE SCALE GENOMIC DNA]</scope>
    <source>
        <strain evidence="3 4">IAM M-71</strain>
    </source>
</reference>
<evidence type="ECO:0000256" key="2">
    <source>
        <dbReference type="SAM" id="MobiDB-lite"/>
    </source>
</evidence>
<evidence type="ECO:0000313" key="3">
    <source>
        <dbReference type="EMBL" id="OKH35244.1"/>
    </source>
</evidence>
<gene>
    <name evidence="3" type="ORF">NIES2119_20955</name>
</gene>
<dbReference type="RefSeq" id="WP_073595452.1">
    <property type="nucleotide sequence ID" value="NZ_MRCE01000023.1"/>
</dbReference>
<evidence type="ECO:0000313" key="4">
    <source>
        <dbReference type="Proteomes" id="UP000185860"/>
    </source>
</evidence>
<dbReference type="EMBL" id="MRCE01000023">
    <property type="protein sequence ID" value="OKH35244.1"/>
    <property type="molecule type" value="Genomic_DNA"/>
</dbReference>
<protein>
    <submittedName>
        <fullName evidence="3">Uncharacterized protein</fullName>
    </submittedName>
</protein>
<sequence length="199" mass="22331">MSHDVSQWIGEIQALREQLAEALRDRDAALETATKWSELYNREAEQRRAEAKLSQEMIETLKAEIQQLKAGITLKTDENLDVAAISQEVEQLQTVAELQEKLIKVAIEREQLTKALKIEQENHANTRQSLTTALSDMVDLLTKHSGGDTGETTPKLKSEEKQPEPLKLPESTKQPIQLPIQTKSPSLQLPPTRPAPPRS</sequence>
<dbReference type="STRING" id="454136.NIES2119_20955"/>
<proteinExistence type="predicted"/>
<dbReference type="Proteomes" id="UP000185860">
    <property type="component" value="Unassembled WGS sequence"/>
</dbReference>
<comment type="caution">
    <text evidence="3">The sequence shown here is derived from an EMBL/GenBank/DDBJ whole genome shotgun (WGS) entry which is preliminary data.</text>
</comment>
<evidence type="ECO:0000256" key="1">
    <source>
        <dbReference type="SAM" id="Coils"/>
    </source>
</evidence>
<feature type="compositionally biased region" description="Basic and acidic residues" evidence="2">
    <location>
        <begin position="154"/>
        <end position="164"/>
    </location>
</feature>
<keyword evidence="1" id="KW-0175">Coiled coil</keyword>